<dbReference type="EMBL" id="RQTK01001446">
    <property type="protein sequence ID" value="RUS70290.1"/>
    <property type="molecule type" value="Genomic_DNA"/>
</dbReference>
<evidence type="ECO:0000313" key="2">
    <source>
        <dbReference type="Proteomes" id="UP000271974"/>
    </source>
</evidence>
<keyword evidence="2" id="KW-1185">Reference proteome</keyword>
<organism evidence="1 2">
    <name type="scientific">Elysia chlorotica</name>
    <name type="common">Eastern emerald elysia</name>
    <name type="synonym">Sea slug</name>
    <dbReference type="NCBI Taxonomy" id="188477"/>
    <lineage>
        <taxon>Eukaryota</taxon>
        <taxon>Metazoa</taxon>
        <taxon>Spiralia</taxon>
        <taxon>Lophotrochozoa</taxon>
        <taxon>Mollusca</taxon>
        <taxon>Gastropoda</taxon>
        <taxon>Heterobranchia</taxon>
        <taxon>Euthyneura</taxon>
        <taxon>Panpulmonata</taxon>
        <taxon>Sacoglossa</taxon>
        <taxon>Placobranchoidea</taxon>
        <taxon>Plakobranchidae</taxon>
        <taxon>Elysia</taxon>
    </lineage>
</organism>
<gene>
    <name evidence="1" type="ORF">EGW08_021967</name>
</gene>
<proteinExistence type="predicted"/>
<feature type="non-terminal residue" evidence="1">
    <location>
        <position position="501"/>
    </location>
</feature>
<name>A0A3S0ZA90_ELYCH</name>
<dbReference type="OrthoDB" id="10673963at2759"/>
<accession>A0A3S0ZA90</accession>
<evidence type="ECO:0000313" key="1">
    <source>
        <dbReference type="EMBL" id="RUS70290.1"/>
    </source>
</evidence>
<protein>
    <submittedName>
        <fullName evidence="1">Uncharacterized protein</fullName>
    </submittedName>
</protein>
<reference evidence="1 2" key="1">
    <citation type="submission" date="2019-01" db="EMBL/GenBank/DDBJ databases">
        <title>A draft genome assembly of the solar-powered sea slug Elysia chlorotica.</title>
        <authorList>
            <person name="Cai H."/>
            <person name="Li Q."/>
            <person name="Fang X."/>
            <person name="Li J."/>
            <person name="Curtis N.E."/>
            <person name="Altenburger A."/>
            <person name="Shibata T."/>
            <person name="Feng M."/>
            <person name="Maeda T."/>
            <person name="Schwartz J.A."/>
            <person name="Shigenobu S."/>
            <person name="Lundholm N."/>
            <person name="Nishiyama T."/>
            <person name="Yang H."/>
            <person name="Hasebe M."/>
            <person name="Li S."/>
            <person name="Pierce S.K."/>
            <person name="Wang J."/>
        </authorList>
    </citation>
    <scope>NUCLEOTIDE SEQUENCE [LARGE SCALE GENOMIC DNA]</scope>
    <source>
        <strain evidence="1">EC2010</strain>
        <tissue evidence="1">Whole organism of an adult</tissue>
    </source>
</reference>
<comment type="caution">
    <text evidence="1">The sequence shown here is derived from an EMBL/GenBank/DDBJ whole genome shotgun (WGS) entry which is preliminary data.</text>
</comment>
<dbReference type="Proteomes" id="UP000271974">
    <property type="component" value="Unassembled WGS sequence"/>
</dbReference>
<dbReference type="AlphaFoldDB" id="A0A3S0ZA90"/>
<sequence length="501" mass="56297">MAKVANASHSQILLGYARLQHATYVLAAQRDNLDNVYRPIPIRHGAVCFRQSFNGAYPPLRYTEIEIVEDTIKQISSNQLSPSQIPTTMISNQDLENMIFNVLPIASENYNLSIPLQRDYDAQSFISTVMRADYLFKVRTLVMSGDQSLICRASSKPLREVAGIGFVPTSAKQMIIHFEPIVWNESSASEKYYRWQLIVKTVVENASPFITVCIADTLDVQLRLALALPFGNRNRGNEIYINKESNVGACKPSDISEENYYRIQYPDHHPVFISKATGIISSSPNKQTRVGQVTSLHPLDNPDKYLVTSPPPGKTWHSVSRNLAYLAYMYDDETTGGYFERGAVVYGESHNTPFDTYDFSNYYATVMSVFGIDHFITKVLSVLMLYRKDCPLLKFVIVTLLGKLKHHDVAKYNYMKNLSVAVMLSTISMNPEGSIMGATTDGIQVTKGHVLKHPALFSVKKEFAFARVVHKTVNHFVGIMDDQTILHRGVVGRGCDSAPEW</sequence>